<organism evidence="2 3">
    <name type="scientific">Desulfoluna limicola</name>
    <dbReference type="NCBI Taxonomy" id="2810562"/>
    <lineage>
        <taxon>Bacteria</taxon>
        <taxon>Pseudomonadati</taxon>
        <taxon>Thermodesulfobacteriota</taxon>
        <taxon>Desulfobacteria</taxon>
        <taxon>Desulfobacterales</taxon>
        <taxon>Desulfolunaceae</taxon>
        <taxon>Desulfoluna</taxon>
    </lineage>
</organism>
<evidence type="ECO:0000313" key="3">
    <source>
        <dbReference type="Proteomes" id="UP001320148"/>
    </source>
</evidence>
<evidence type="ECO:0000259" key="1">
    <source>
        <dbReference type="Pfam" id="PF00717"/>
    </source>
</evidence>
<feature type="domain" description="Peptidase S24/S26A/S26B/S26C" evidence="1">
    <location>
        <begin position="8"/>
        <end position="73"/>
    </location>
</feature>
<dbReference type="Gene3D" id="2.10.109.10">
    <property type="entry name" value="Umud Fragment, subunit A"/>
    <property type="match status" value="1"/>
</dbReference>
<name>A0ABM7PBF3_9BACT</name>
<protein>
    <recommendedName>
        <fullName evidence="1">Peptidase S24/S26A/S26B/S26C domain-containing protein</fullName>
    </recommendedName>
</protein>
<dbReference type="SUPFAM" id="SSF51306">
    <property type="entry name" value="LexA/Signal peptidase"/>
    <property type="match status" value="1"/>
</dbReference>
<dbReference type="InterPro" id="IPR015927">
    <property type="entry name" value="Peptidase_S24_S26A/B/C"/>
</dbReference>
<gene>
    <name evidence="2" type="ORF">DSLASN_01230</name>
</gene>
<dbReference type="InterPro" id="IPR036286">
    <property type="entry name" value="LexA/Signal_pep-like_sf"/>
</dbReference>
<dbReference type="CDD" id="cd06529">
    <property type="entry name" value="S24_LexA-like"/>
    <property type="match status" value="1"/>
</dbReference>
<dbReference type="EMBL" id="AP024488">
    <property type="protein sequence ID" value="BCS94491.1"/>
    <property type="molecule type" value="Genomic_DNA"/>
</dbReference>
<keyword evidence="3" id="KW-1185">Reference proteome</keyword>
<sequence>MDIEIIQPDGTMDLNQELITHPHTTFFVRATGTSMTGAGIFPEDVLIVDNPVEPTDKKVIIAVVNGKLTVKSLG</sequence>
<dbReference type="Proteomes" id="UP001320148">
    <property type="component" value="Chromosome"/>
</dbReference>
<dbReference type="InterPro" id="IPR039418">
    <property type="entry name" value="LexA-like"/>
</dbReference>
<dbReference type="RefSeq" id="WP_236890807.1">
    <property type="nucleotide sequence ID" value="NZ_AP024488.1"/>
</dbReference>
<dbReference type="Pfam" id="PF00717">
    <property type="entry name" value="Peptidase_S24"/>
    <property type="match status" value="1"/>
</dbReference>
<proteinExistence type="predicted"/>
<accession>A0ABM7PBF3</accession>
<reference evidence="2 3" key="1">
    <citation type="submission" date="2021-02" db="EMBL/GenBank/DDBJ databases">
        <title>Complete genome of Desulfoluna sp. strain ASN36.</title>
        <authorList>
            <person name="Takahashi A."/>
            <person name="Kojima H."/>
            <person name="Fukui M."/>
        </authorList>
    </citation>
    <scope>NUCLEOTIDE SEQUENCE [LARGE SCALE GENOMIC DNA]</scope>
    <source>
        <strain evidence="2 3">ASN36</strain>
    </source>
</reference>
<evidence type="ECO:0000313" key="2">
    <source>
        <dbReference type="EMBL" id="BCS94491.1"/>
    </source>
</evidence>